<dbReference type="PROSITE" id="PS50002">
    <property type="entry name" value="SH3"/>
    <property type="match status" value="1"/>
</dbReference>
<dbReference type="OrthoDB" id="5595608at2759"/>
<evidence type="ECO:0000256" key="1">
    <source>
        <dbReference type="ARBA" id="ARBA00022443"/>
    </source>
</evidence>
<keyword evidence="7" id="KW-1185">Reference proteome</keyword>
<gene>
    <name evidence="6" type="ORF">AMSG_01445</name>
</gene>
<reference evidence="6 7" key="1">
    <citation type="submission" date="2010-05" db="EMBL/GenBank/DDBJ databases">
        <title>The Genome Sequence of Thecamonas trahens ATCC 50062.</title>
        <authorList>
            <consortium name="The Broad Institute Genome Sequencing Platform"/>
            <person name="Russ C."/>
            <person name="Cuomo C."/>
            <person name="Shea T."/>
            <person name="Young S.K."/>
            <person name="Zeng Q."/>
            <person name="Koehrsen M."/>
            <person name="Haas B."/>
            <person name="Borodovsky M."/>
            <person name="Guigo R."/>
            <person name="Alvarado L."/>
            <person name="Berlin A."/>
            <person name="Bochicchio J."/>
            <person name="Borenstein D."/>
            <person name="Chapman S."/>
            <person name="Chen Z."/>
            <person name="Freedman E."/>
            <person name="Gellesch M."/>
            <person name="Goldberg J."/>
            <person name="Griggs A."/>
            <person name="Gujja S."/>
            <person name="Heilman E."/>
            <person name="Heiman D."/>
            <person name="Hepburn T."/>
            <person name="Howarth C."/>
            <person name="Jen D."/>
            <person name="Larson L."/>
            <person name="Mehta T."/>
            <person name="Park D."/>
            <person name="Pearson M."/>
            <person name="Roberts A."/>
            <person name="Saif S."/>
            <person name="Shenoy N."/>
            <person name="Sisk P."/>
            <person name="Stolte C."/>
            <person name="Sykes S."/>
            <person name="Thomson T."/>
            <person name="Walk T."/>
            <person name="White J."/>
            <person name="Yandava C."/>
            <person name="Burger G."/>
            <person name="Gray M.W."/>
            <person name="Holland P.W.H."/>
            <person name="King N."/>
            <person name="Lang F.B.F."/>
            <person name="Roger A.J."/>
            <person name="Ruiz-Trillo I."/>
            <person name="Lander E."/>
            <person name="Nusbaum C."/>
        </authorList>
    </citation>
    <scope>NUCLEOTIDE SEQUENCE [LARGE SCALE GENOMIC DNA]</scope>
    <source>
        <strain evidence="6 7">ATCC 50062</strain>
    </source>
</reference>
<feature type="region of interest" description="Disordered" evidence="3">
    <location>
        <begin position="70"/>
        <end position="139"/>
    </location>
</feature>
<dbReference type="PROSITE" id="PS50003">
    <property type="entry name" value="PH_DOMAIN"/>
    <property type="match status" value="1"/>
</dbReference>
<dbReference type="Gene3D" id="2.30.29.30">
    <property type="entry name" value="Pleckstrin-homology domain (PH domain)/Phosphotyrosine-binding domain (PTB)"/>
    <property type="match status" value="1"/>
</dbReference>
<name>A0A0L0DQM0_THETB</name>
<sequence length="244" mass="25765">MADNPPRAVVLDDFDAEADDEVSVTAGATVVVLETYDDGWAKVRVVSKGIEGMMPIIYLEYTNKALAPMPTRTAPAPSPAPSPSSSPTSSFAKLPAYGTSTAGSASTPAWIPPRGVSANRSSGRSSASSASGSGSSSSRFTMSGWLDIEASPGKWKRKWYVVEGNKLTACRNPSSLKKRATVVEFGVGSAVRLLHHKQDTTAPPVLEITTRGATKLYLRTANSDEAELWLSGIETAIYGVGRLN</sequence>
<dbReference type="SUPFAM" id="SSF50729">
    <property type="entry name" value="PH domain-like"/>
    <property type="match status" value="1"/>
</dbReference>
<proteinExistence type="predicted"/>
<evidence type="ECO:0000313" key="6">
    <source>
        <dbReference type="EMBL" id="KNC54589.1"/>
    </source>
</evidence>
<dbReference type="Pfam" id="PF00018">
    <property type="entry name" value="SH3_1"/>
    <property type="match status" value="1"/>
</dbReference>
<dbReference type="Gene3D" id="2.30.30.40">
    <property type="entry name" value="SH3 Domains"/>
    <property type="match status" value="1"/>
</dbReference>
<accession>A0A0L0DQM0</accession>
<dbReference type="InterPro" id="IPR011993">
    <property type="entry name" value="PH-like_dom_sf"/>
</dbReference>
<feature type="compositionally biased region" description="Low complexity" evidence="3">
    <location>
        <begin position="117"/>
        <end position="139"/>
    </location>
</feature>
<evidence type="ECO:0000256" key="2">
    <source>
        <dbReference type="PROSITE-ProRule" id="PRU00192"/>
    </source>
</evidence>
<feature type="domain" description="PH" evidence="5">
    <location>
        <begin position="139"/>
        <end position="238"/>
    </location>
</feature>
<dbReference type="InterPro" id="IPR036028">
    <property type="entry name" value="SH3-like_dom_sf"/>
</dbReference>
<dbReference type="RefSeq" id="XP_013761498.1">
    <property type="nucleotide sequence ID" value="XM_013906044.1"/>
</dbReference>
<dbReference type="Pfam" id="PF00169">
    <property type="entry name" value="PH"/>
    <property type="match status" value="1"/>
</dbReference>
<dbReference type="SMART" id="SM00233">
    <property type="entry name" value="PH"/>
    <property type="match status" value="1"/>
</dbReference>
<evidence type="ECO:0000259" key="4">
    <source>
        <dbReference type="PROSITE" id="PS50002"/>
    </source>
</evidence>
<dbReference type="InterPro" id="IPR001452">
    <property type="entry name" value="SH3_domain"/>
</dbReference>
<dbReference type="InterPro" id="IPR001849">
    <property type="entry name" value="PH_domain"/>
</dbReference>
<feature type="compositionally biased region" description="Polar residues" evidence="3">
    <location>
        <begin position="98"/>
        <end position="107"/>
    </location>
</feature>
<evidence type="ECO:0008006" key="8">
    <source>
        <dbReference type="Google" id="ProtNLM"/>
    </source>
</evidence>
<evidence type="ECO:0000313" key="7">
    <source>
        <dbReference type="Proteomes" id="UP000054408"/>
    </source>
</evidence>
<dbReference type="AlphaFoldDB" id="A0A0L0DQM0"/>
<organism evidence="6 7">
    <name type="scientific">Thecamonas trahens ATCC 50062</name>
    <dbReference type="NCBI Taxonomy" id="461836"/>
    <lineage>
        <taxon>Eukaryota</taxon>
        <taxon>Apusozoa</taxon>
        <taxon>Apusomonadida</taxon>
        <taxon>Apusomonadidae</taxon>
        <taxon>Thecamonas</taxon>
    </lineage>
</organism>
<evidence type="ECO:0000259" key="5">
    <source>
        <dbReference type="PROSITE" id="PS50003"/>
    </source>
</evidence>
<dbReference type="STRING" id="461836.A0A0L0DQM0"/>
<dbReference type="CDD" id="cd00821">
    <property type="entry name" value="PH"/>
    <property type="match status" value="1"/>
</dbReference>
<protein>
    <recommendedName>
        <fullName evidence="8">PH domain-containing protein</fullName>
    </recommendedName>
</protein>
<feature type="domain" description="SH3" evidence="4">
    <location>
        <begin position="3"/>
        <end position="64"/>
    </location>
</feature>
<keyword evidence="1 2" id="KW-0728">SH3 domain</keyword>
<dbReference type="Proteomes" id="UP000054408">
    <property type="component" value="Unassembled WGS sequence"/>
</dbReference>
<dbReference type="EMBL" id="GL349438">
    <property type="protein sequence ID" value="KNC54589.1"/>
    <property type="molecule type" value="Genomic_DNA"/>
</dbReference>
<dbReference type="SMART" id="SM00326">
    <property type="entry name" value="SH3"/>
    <property type="match status" value="1"/>
</dbReference>
<dbReference type="GeneID" id="25561195"/>
<dbReference type="SUPFAM" id="SSF50044">
    <property type="entry name" value="SH3-domain"/>
    <property type="match status" value="1"/>
</dbReference>
<evidence type="ECO:0000256" key="3">
    <source>
        <dbReference type="SAM" id="MobiDB-lite"/>
    </source>
</evidence>